<comment type="subcellular location">
    <subcellularLocation>
        <location evidence="2">Membrane</location>
        <topology evidence="2">Lipid-anchor</topology>
        <topology evidence="2">GPI-anchor</topology>
    </subcellularLocation>
    <subcellularLocation>
        <location evidence="1">Membrane</location>
        <topology evidence="1">Multi-pass membrane protein</topology>
    </subcellularLocation>
    <subcellularLocation>
        <location evidence="3">Secreted</location>
    </subcellularLocation>
</comment>
<dbReference type="GO" id="GO:0005576">
    <property type="term" value="C:extracellular region"/>
    <property type="evidence" value="ECO:0007669"/>
    <property type="project" value="UniProtKB-SubCell"/>
</dbReference>
<keyword evidence="10 14" id="KW-0472">Membrane</keyword>
<evidence type="ECO:0000256" key="13">
    <source>
        <dbReference type="ARBA" id="ARBA00038359"/>
    </source>
</evidence>
<dbReference type="GeneID" id="36591729"/>
<evidence type="ECO:0000256" key="4">
    <source>
        <dbReference type="ARBA" id="ARBA00010031"/>
    </source>
</evidence>
<feature type="signal peptide" evidence="15">
    <location>
        <begin position="1"/>
        <end position="21"/>
    </location>
</feature>
<feature type="chain" id="PRO_5014402877" evidence="15">
    <location>
        <begin position="22"/>
        <end position="421"/>
    </location>
</feature>
<reference evidence="18 19" key="1">
    <citation type="submission" date="2016-04" db="EMBL/GenBank/DDBJ databases">
        <title>A degradative enzymes factory behind the ericoid mycorrhizal symbiosis.</title>
        <authorList>
            <consortium name="DOE Joint Genome Institute"/>
            <person name="Martino E."/>
            <person name="Morin E."/>
            <person name="Grelet G."/>
            <person name="Kuo A."/>
            <person name="Kohler A."/>
            <person name="Daghino S."/>
            <person name="Barry K."/>
            <person name="Choi C."/>
            <person name="Cichocki N."/>
            <person name="Clum A."/>
            <person name="Copeland A."/>
            <person name="Hainaut M."/>
            <person name="Haridas S."/>
            <person name="Labutti K."/>
            <person name="Lindquist E."/>
            <person name="Lipzen A."/>
            <person name="Khouja H.-R."/>
            <person name="Murat C."/>
            <person name="Ohm R."/>
            <person name="Olson A."/>
            <person name="Spatafora J."/>
            <person name="Veneault-Fourrey C."/>
            <person name="Henrissat B."/>
            <person name="Grigoriev I."/>
            <person name="Martin F."/>
            <person name="Perotto S."/>
        </authorList>
    </citation>
    <scope>NUCLEOTIDE SEQUENCE [LARGE SCALE GENOMIC DNA]</scope>
    <source>
        <strain evidence="18 19">E</strain>
    </source>
</reference>
<keyword evidence="11" id="KW-1015">Disulfide bond</keyword>
<dbReference type="InParanoid" id="A0A2J6SVL8"/>
<keyword evidence="6" id="KW-0325">Glycoprotein</keyword>
<evidence type="ECO:0000256" key="7">
    <source>
        <dbReference type="ARBA" id="ARBA00022692"/>
    </source>
</evidence>
<dbReference type="PANTHER" id="PTHR33048:SF131">
    <property type="entry name" value="INTEGRAL MEMBRANE PROTEIN"/>
    <property type="match status" value="1"/>
</dbReference>
<keyword evidence="6" id="KW-0336">GPI-anchor</keyword>
<dbReference type="AlphaFoldDB" id="A0A2J6SVL8"/>
<dbReference type="Pfam" id="PF05730">
    <property type="entry name" value="CFEM"/>
    <property type="match status" value="1"/>
</dbReference>
<gene>
    <name evidence="18" type="ORF">K444DRAFT_633723</name>
</gene>
<accession>A0A2J6SVL8</accession>
<comment type="similarity">
    <text evidence="4">Belongs to the RBT5 family.</text>
</comment>
<evidence type="ECO:0000256" key="14">
    <source>
        <dbReference type="SAM" id="Phobius"/>
    </source>
</evidence>
<evidence type="ECO:0000256" key="12">
    <source>
        <dbReference type="ARBA" id="ARBA00023288"/>
    </source>
</evidence>
<dbReference type="STRING" id="1095630.A0A2J6SVL8"/>
<evidence type="ECO:0000256" key="8">
    <source>
        <dbReference type="ARBA" id="ARBA00022729"/>
    </source>
</evidence>
<keyword evidence="12" id="KW-0449">Lipoprotein</keyword>
<feature type="transmembrane region" description="Helical" evidence="14">
    <location>
        <begin position="272"/>
        <end position="292"/>
    </location>
</feature>
<feature type="transmembrane region" description="Helical" evidence="14">
    <location>
        <begin position="235"/>
        <end position="260"/>
    </location>
</feature>
<feature type="transmembrane region" description="Helical" evidence="14">
    <location>
        <begin position="193"/>
        <end position="215"/>
    </location>
</feature>
<evidence type="ECO:0000256" key="11">
    <source>
        <dbReference type="ARBA" id="ARBA00023157"/>
    </source>
</evidence>
<evidence type="ECO:0000256" key="9">
    <source>
        <dbReference type="ARBA" id="ARBA00022989"/>
    </source>
</evidence>
<organism evidence="18 19">
    <name type="scientific">Hyaloscypha bicolor E</name>
    <dbReference type="NCBI Taxonomy" id="1095630"/>
    <lineage>
        <taxon>Eukaryota</taxon>
        <taxon>Fungi</taxon>
        <taxon>Dikarya</taxon>
        <taxon>Ascomycota</taxon>
        <taxon>Pezizomycotina</taxon>
        <taxon>Leotiomycetes</taxon>
        <taxon>Helotiales</taxon>
        <taxon>Hyaloscyphaceae</taxon>
        <taxon>Hyaloscypha</taxon>
        <taxon>Hyaloscypha bicolor</taxon>
    </lineage>
</organism>
<evidence type="ECO:0000256" key="2">
    <source>
        <dbReference type="ARBA" id="ARBA00004589"/>
    </source>
</evidence>
<dbReference type="Proteomes" id="UP000235371">
    <property type="component" value="Unassembled WGS sequence"/>
</dbReference>
<feature type="domain" description="CFEM" evidence="16">
    <location>
        <begin position="26"/>
        <end position="77"/>
    </location>
</feature>
<evidence type="ECO:0000259" key="17">
    <source>
        <dbReference type="Pfam" id="PF20684"/>
    </source>
</evidence>
<dbReference type="EMBL" id="KZ613856">
    <property type="protein sequence ID" value="PMD54820.1"/>
    <property type="molecule type" value="Genomic_DNA"/>
</dbReference>
<proteinExistence type="inferred from homology"/>
<dbReference type="OrthoDB" id="5401779at2759"/>
<evidence type="ECO:0000256" key="5">
    <source>
        <dbReference type="ARBA" id="ARBA00022525"/>
    </source>
</evidence>
<dbReference type="InterPro" id="IPR049326">
    <property type="entry name" value="Rhodopsin_dom_fungi"/>
</dbReference>
<evidence type="ECO:0000259" key="16">
    <source>
        <dbReference type="Pfam" id="PF05730"/>
    </source>
</evidence>
<sequence length="421" mass="46343">MKYLDLGIFAVLAWILSTISAQQYSLANATTCGLACVAVTVPKINCPLLNTACQCKSTELPQLMTACLLENCTMHDGLSKRLPFATSRSICCADCSDCHCLHVHNCVGRLASDIQNLGVSHYGHRRLDCHYCSVSKVGFGRHIWDLQDGDLSLFLKYFYIVENAYVISITLTKISVIFLYLRLFEHSPSFRYTAYGTIVFIALITVVLSSLTIFACQPVSFFWDRDIRGGKCLDIKAVAYAISTVGIVEDLVIVALPLPLLVKLQMSTRKKIGIGFMLILGSIGCVVSMIRLKSLISFGNSLDPSWDNVNAVVWTILELSAAMICASLPALRVLLLKLFPKSILSTTGGTFPTNGREPQPKPWQGIDFGRRSDRYHSSATGFVELERTISAARADQAETPPTPPPKDNFVIELGCMDYMNG</sequence>
<feature type="transmembrane region" description="Helical" evidence="14">
    <location>
        <begin position="157"/>
        <end position="181"/>
    </location>
</feature>
<name>A0A2J6SVL8_9HELO</name>
<keyword evidence="7 14" id="KW-0812">Transmembrane</keyword>
<evidence type="ECO:0000256" key="1">
    <source>
        <dbReference type="ARBA" id="ARBA00004141"/>
    </source>
</evidence>
<keyword evidence="9 14" id="KW-1133">Transmembrane helix</keyword>
<dbReference type="Pfam" id="PF20684">
    <property type="entry name" value="Fung_rhodopsin"/>
    <property type="match status" value="1"/>
</dbReference>
<comment type="similarity">
    <text evidence="13">Belongs to the SAT4 family.</text>
</comment>
<evidence type="ECO:0000256" key="15">
    <source>
        <dbReference type="SAM" id="SignalP"/>
    </source>
</evidence>
<keyword evidence="8 15" id="KW-0732">Signal</keyword>
<evidence type="ECO:0000256" key="3">
    <source>
        <dbReference type="ARBA" id="ARBA00004613"/>
    </source>
</evidence>
<keyword evidence="19" id="KW-1185">Reference proteome</keyword>
<evidence type="ECO:0000313" key="18">
    <source>
        <dbReference type="EMBL" id="PMD54820.1"/>
    </source>
</evidence>
<dbReference type="InterPro" id="IPR052337">
    <property type="entry name" value="SAT4-like"/>
</dbReference>
<evidence type="ECO:0000256" key="10">
    <source>
        <dbReference type="ARBA" id="ARBA00023136"/>
    </source>
</evidence>
<keyword evidence="5" id="KW-0964">Secreted</keyword>
<feature type="domain" description="Rhodopsin" evidence="17">
    <location>
        <begin position="133"/>
        <end position="335"/>
    </location>
</feature>
<evidence type="ECO:0000313" key="19">
    <source>
        <dbReference type="Proteomes" id="UP000235371"/>
    </source>
</evidence>
<dbReference type="InterPro" id="IPR008427">
    <property type="entry name" value="Extracellular_membr_CFEM_dom"/>
</dbReference>
<dbReference type="PANTHER" id="PTHR33048">
    <property type="entry name" value="PTH11-LIKE INTEGRAL MEMBRANE PROTEIN (AFU_ORTHOLOGUE AFUA_5G11245)"/>
    <property type="match status" value="1"/>
</dbReference>
<dbReference type="RefSeq" id="XP_024731724.1">
    <property type="nucleotide sequence ID" value="XM_024883652.1"/>
</dbReference>
<dbReference type="GO" id="GO:0098552">
    <property type="term" value="C:side of membrane"/>
    <property type="evidence" value="ECO:0007669"/>
    <property type="project" value="UniProtKB-KW"/>
</dbReference>
<protein>
    <submittedName>
        <fullName evidence="18">Uncharacterized protein</fullName>
    </submittedName>
</protein>
<evidence type="ECO:0000256" key="6">
    <source>
        <dbReference type="ARBA" id="ARBA00022622"/>
    </source>
</evidence>
<feature type="transmembrane region" description="Helical" evidence="14">
    <location>
        <begin position="312"/>
        <end position="335"/>
    </location>
</feature>